<proteinExistence type="predicted"/>
<feature type="transmembrane region" description="Helical" evidence="1">
    <location>
        <begin position="542"/>
        <end position="562"/>
    </location>
</feature>
<feature type="transmembrane region" description="Helical" evidence="1">
    <location>
        <begin position="237"/>
        <end position="262"/>
    </location>
</feature>
<evidence type="ECO:0000313" key="3">
    <source>
        <dbReference type="EMBL" id="KKN90197.1"/>
    </source>
</evidence>
<protein>
    <recommendedName>
        <fullName evidence="2">TRAP C4-dicarboxylate transport system permease DctM subunit domain-containing protein</fullName>
    </recommendedName>
</protein>
<feature type="transmembrane region" description="Helical" evidence="1">
    <location>
        <begin position="308"/>
        <end position="335"/>
    </location>
</feature>
<feature type="domain" description="TRAP C4-dicarboxylate transport system permease DctM subunit" evidence="2">
    <location>
        <begin position="127"/>
        <end position="563"/>
    </location>
</feature>
<organism evidence="3">
    <name type="scientific">marine sediment metagenome</name>
    <dbReference type="NCBI Taxonomy" id="412755"/>
    <lineage>
        <taxon>unclassified sequences</taxon>
        <taxon>metagenomes</taxon>
        <taxon>ecological metagenomes</taxon>
    </lineage>
</organism>
<feature type="transmembrane region" description="Helical" evidence="1">
    <location>
        <begin position="455"/>
        <end position="481"/>
    </location>
</feature>
<feature type="transmembrane region" description="Helical" evidence="1">
    <location>
        <begin position="356"/>
        <end position="372"/>
    </location>
</feature>
<feature type="transmembrane region" description="Helical" evidence="1">
    <location>
        <begin position="604"/>
        <end position="634"/>
    </location>
</feature>
<dbReference type="AlphaFoldDB" id="A0A0F9URP5"/>
<dbReference type="EMBL" id="LAZR01000112">
    <property type="protein sequence ID" value="KKN90197.1"/>
    <property type="molecule type" value="Genomic_DNA"/>
</dbReference>
<dbReference type="Pfam" id="PF06808">
    <property type="entry name" value="DctM"/>
    <property type="match status" value="1"/>
</dbReference>
<comment type="caution">
    <text evidence="3">The sequence shown here is derived from an EMBL/GenBank/DDBJ whole genome shotgun (WGS) entry which is preliminary data.</text>
</comment>
<feature type="transmembrane region" description="Helical" evidence="1">
    <location>
        <begin position="568"/>
        <end position="592"/>
    </location>
</feature>
<reference evidence="3" key="1">
    <citation type="journal article" date="2015" name="Nature">
        <title>Complex archaea that bridge the gap between prokaryotes and eukaryotes.</title>
        <authorList>
            <person name="Spang A."/>
            <person name="Saw J.H."/>
            <person name="Jorgensen S.L."/>
            <person name="Zaremba-Niedzwiedzka K."/>
            <person name="Martijn J."/>
            <person name="Lind A.E."/>
            <person name="van Eijk R."/>
            <person name="Schleper C."/>
            <person name="Guy L."/>
            <person name="Ettema T.J."/>
        </authorList>
    </citation>
    <scope>NUCLEOTIDE SEQUENCE</scope>
</reference>
<feature type="transmembrane region" description="Helical" evidence="1">
    <location>
        <begin position="26"/>
        <end position="52"/>
    </location>
</feature>
<evidence type="ECO:0000256" key="1">
    <source>
        <dbReference type="SAM" id="Phobius"/>
    </source>
</evidence>
<feature type="transmembrane region" description="Helical" evidence="1">
    <location>
        <begin position="64"/>
        <end position="82"/>
    </location>
</feature>
<dbReference type="NCBIfam" id="TIGR02123">
    <property type="entry name" value="TRAP_fused"/>
    <property type="match status" value="1"/>
</dbReference>
<sequence length="645" mass="68605">MSAHHQQPAAEAAVDPASETTRLGGLFSFTSIAFVVLCTFGLGLGLAYVFGVPIGGRRLIEGQYYWVFIGTFLAAAYIALPAKQSHTSVPIYDVVAAAVGFGICMWFSMYAWEIVQAGWTNFYAGVVLWLLMLEIARRSGGVPFLLVVLVLGLYPLVADYFPGLLMGIPYTFERMIEAHVFRTEGLMGITTKIVAEIVLGFLVFAGVLIATGAGQFFIDLANAGFGKYRGGPAKVSIVASAFFGSLSGSIFSNIAGTGSITIPTMKKVGYPAHYAGAIEACASTGGVVMPPVMGAIAFVMAITIGVDYATVMIAAILPSALFYFGLILQVDAYAARKGLVGMKPEHLPSAREVMKRGWPFLLVMIFLVWGLLYMRWEYYAPWYASALMIALSFLQRETMMTPARIFETLRQVGTLVTQTAAIILPIAFVVSALTITGVTGSMTSGLVALGGDNVYLVIALGVLACFIMGMAGLAIVAYIFLAVTLAPAIIEIGGLNTVAVHFFIVYYAMLSVITPPVGAAAFLAATIAGAKPMLTSFTAMRLGVVIYFVPLFFLFQPALVLQGDLTPLIYVLPSIIIGITLLSGGLEGYLLGVGMVRPWLRLPLGIAGFAFSFPGLMTTLIAGVASALIVAVIWRDNRNGVVAIP</sequence>
<keyword evidence="1" id="KW-1133">Transmembrane helix</keyword>
<feature type="transmembrane region" description="Helical" evidence="1">
    <location>
        <begin position="513"/>
        <end position="530"/>
    </location>
</feature>
<evidence type="ECO:0000259" key="2">
    <source>
        <dbReference type="Pfam" id="PF06808"/>
    </source>
</evidence>
<feature type="transmembrane region" description="Helical" evidence="1">
    <location>
        <begin position="94"/>
        <end position="112"/>
    </location>
</feature>
<keyword evidence="1" id="KW-0472">Membrane</keyword>
<name>A0A0F9URP5_9ZZZZ</name>
<dbReference type="PANTHER" id="PTHR43849:SF2">
    <property type="entry name" value="BLL3936 PROTEIN"/>
    <property type="match status" value="1"/>
</dbReference>
<accession>A0A0F9URP5</accession>
<feature type="transmembrane region" description="Helical" evidence="1">
    <location>
        <begin position="274"/>
        <end position="302"/>
    </location>
</feature>
<gene>
    <name evidence="3" type="ORF">LCGC14_0230300</name>
</gene>
<dbReference type="InterPro" id="IPR011853">
    <property type="entry name" value="TRAP_DctM-Dct_fused"/>
</dbReference>
<dbReference type="PANTHER" id="PTHR43849">
    <property type="entry name" value="BLL3936 PROTEIN"/>
    <property type="match status" value="1"/>
</dbReference>
<feature type="transmembrane region" description="Helical" evidence="1">
    <location>
        <begin position="378"/>
        <end position="394"/>
    </location>
</feature>
<feature type="transmembrane region" description="Helical" evidence="1">
    <location>
        <begin position="142"/>
        <end position="172"/>
    </location>
</feature>
<feature type="transmembrane region" description="Helical" evidence="1">
    <location>
        <begin position="193"/>
        <end position="217"/>
    </location>
</feature>
<dbReference type="InterPro" id="IPR010656">
    <property type="entry name" value="DctM"/>
</dbReference>
<feature type="transmembrane region" description="Helical" evidence="1">
    <location>
        <begin position="415"/>
        <end position="435"/>
    </location>
</feature>
<keyword evidence="1" id="KW-0812">Transmembrane</keyword>
<feature type="transmembrane region" description="Helical" evidence="1">
    <location>
        <begin position="119"/>
        <end position="136"/>
    </location>
</feature>